<feature type="domain" description="Glycosyltransferase subfamily 4-like N-terminal" evidence="2">
    <location>
        <begin position="18"/>
        <end position="182"/>
    </location>
</feature>
<dbReference type="Proteomes" id="UP000607435">
    <property type="component" value="Unassembled WGS sequence"/>
</dbReference>
<dbReference type="EMBL" id="JACOME010000002">
    <property type="protein sequence ID" value="MBC3846940.1"/>
    <property type="molecule type" value="Genomic_DNA"/>
</dbReference>
<name>A0ABR6Y2G3_9FLAO</name>
<dbReference type="Pfam" id="PF00534">
    <property type="entry name" value="Glycos_transf_1"/>
    <property type="match status" value="1"/>
</dbReference>
<accession>A0ABR6Y2G3</accession>
<protein>
    <submittedName>
        <fullName evidence="3">Glycosyltransferase family 4 protein</fullName>
    </submittedName>
</protein>
<evidence type="ECO:0000313" key="3">
    <source>
        <dbReference type="EMBL" id="MBC3846940.1"/>
    </source>
</evidence>
<evidence type="ECO:0000259" key="1">
    <source>
        <dbReference type="Pfam" id="PF00534"/>
    </source>
</evidence>
<proteinExistence type="predicted"/>
<dbReference type="CDD" id="cd03801">
    <property type="entry name" value="GT4_PimA-like"/>
    <property type="match status" value="1"/>
</dbReference>
<dbReference type="RefSeq" id="WP_186846039.1">
    <property type="nucleotide sequence ID" value="NZ_JACOME010000002.1"/>
</dbReference>
<organism evidence="3 4">
    <name type="scientific">Winogradskyella echinorum</name>
    <dbReference type="NCBI Taxonomy" id="538189"/>
    <lineage>
        <taxon>Bacteria</taxon>
        <taxon>Pseudomonadati</taxon>
        <taxon>Bacteroidota</taxon>
        <taxon>Flavobacteriia</taxon>
        <taxon>Flavobacteriales</taxon>
        <taxon>Flavobacteriaceae</taxon>
        <taxon>Winogradskyella</taxon>
    </lineage>
</organism>
<dbReference type="InterPro" id="IPR050194">
    <property type="entry name" value="Glycosyltransferase_grp1"/>
</dbReference>
<dbReference type="PANTHER" id="PTHR45947">
    <property type="entry name" value="SULFOQUINOVOSYL TRANSFERASE SQD2"/>
    <property type="match status" value="1"/>
</dbReference>
<dbReference type="Pfam" id="PF13439">
    <property type="entry name" value="Glyco_transf_4"/>
    <property type="match status" value="1"/>
</dbReference>
<feature type="domain" description="Glycosyl transferase family 1" evidence="1">
    <location>
        <begin position="186"/>
        <end position="357"/>
    </location>
</feature>
<evidence type="ECO:0000313" key="4">
    <source>
        <dbReference type="Proteomes" id="UP000607435"/>
    </source>
</evidence>
<dbReference type="PANTHER" id="PTHR45947:SF3">
    <property type="entry name" value="SULFOQUINOVOSYL TRANSFERASE SQD2"/>
    <property type="match status" value="1"/>
</dbReference>
<dbReference type="InterPro" id="IPR001296">
    <property type="entry name" value="Glyco_trans_1"/>
</dbReference>
<dbReference type="InterPro" id="IPR028098">
    <property type="entry name" value="Glyco_trans_4-like_N"/>
</dbReference>
<dbReference type="Gene3D" id="3.40.50.2000">
    <property type="entry name" value="Glycogen Phosphorylase B"/>
    <property type="match status" value="2"/>
</dbReference>
<evidence type="ECO:0000259" key="2">
    <source>
        <dbReference type="Pfam" id="PF13439"/>
    </source>
</evidence>
<comment type="caution">
    <text evidence="3">The sequence shown here is derived from an EMBL/GenBank/DDBJ whole genome shotgun (WGS) entry which is preliminary data.</text>
</comment>
<keyword evidence="4" id="KW-1185">Reference proteome</keyword>
<sequence>MHICFITNEYPKLDFPHGGIGTFIHTISHKLVEKGHRVSVIGINSYTFTDEKEQDGDVFVHRLRPKIVKGLTWYFNNQLINKKLTEIHNQSPIDIVETSELGLAFIKKIKPIKYMIRLHGGHHFFAEAEHRKVSWWKGFQEKRSFKRADAFSAASQYVKSHTAKYLSYHNKPLEIIKFPINLNVFKPQLTTKVKKNSLLFAGTVCEKKGVEQLLKAMPKVLEHNENIQLYIYGRDWFFSDGRSYIEYLKKDVLPILGESANHVHFMGAISFIDLANKYAASEICIFPSLMETLGLVAPEAMAMNKLVIFSECGPGPEIIVHKKTGLLCNPYDIDDISNQIIWALNHEKECKVIAKNGMEYVLSNFEIETITQKNIDFYNTILNTPN</sequence>
<reference evidence="3 4" key="1">
    <citation type="submission" date="2020-08" db="EMBL/GenBank/DDBJ databases">
        <title>Winogradskyella ouciana sp. nov., isolated from the hadal seawater of the Mariana Trench.</title>
        <authorList>
            <person name="He X."/>
        </authorList>
    </citation>
    <scope>NUCLEOTIDE SEQUENCE [LARGE SCALE GENOMIC DNA]</scope>
    <source>
        <strain evidence="3 4">KCTC 22026</strain>
    </source>
</reference>
<gene>
    <name evidence="3" type="ORF">H6H04_11160</name>
</gene>
<dbReference type="SUPFAM" id="SSF53756">
    <property type="entry name" value="UDP-Glycosyltransferase/glycogen phosphorylase"/>
    <property type="match status" value="1"/>
</dbReference>